<evidence type="ECO:0000313" key="5">
    <source>
        <dbReference type="Proteomes" id="UP001527099"/>
    </source>
</evidence>
<proteinExistence type="inferred from homology"/>
<dbReference type="Pfam" id="PF07875">
    <property type="entry name" value="Coat_F"/>
    <property type="match status" value="1"/>
</dbReference>
<evidence type="ECO:0000256" key="3">
    <source>
        <dbReference type="ARBA" id="ARBA00024344"/>
    </source>
</evidence>
<gene>
    <name evidence="4" type="ORF">M5X19_29360</name>
</gene>
<dbReference type="Proteomes" id="UP001527099">
    <property type="component" value="Unassembled WGS sequence"/>
</dbReference>
<keyword evidence="5" id="KW-1185">Reference proteome</keyword>
<evidence type="ECO:0000313" key="4">
    <source>
        <dbReference type="EMBL" id="MCY9696944.1"/>
    </source>
</evidence>
<sequence length="211" mass="24055">MQQQTPNNNMTQGMQNMNHGGHELFDLHEVLACTINVLDQFMIFRQFVQDNELLDILDRQYNFTLFHYNITAECFATGQKPSQETQTYMIRNLSQPIYGIKPTQPKKPNQSLADVKDAGISAHMLGLVKSHAALLTMTSVEVTNPAVRRVLASQVQNFIEMAYEIFLYQNRNAYYQVPQLEASDMQKMLNTFVPAQGMPQMPPNNRAGTVH</sequence>
<protein>
    <submittedName>
        <fullName evidence="4">Spore coat protein</fullName>
    </submittedName>
</protein>
<dbReference type="RefSeq" id="WP_029198710.1">
    <property type="nucleotide sequence ID" value="NZ_JAMDMW010000015.1"/>
</dbReference>
<comment type="similarity">
    <text evidence="3">Belongs to the CotF family.</text>
</comment>
<evidence type="ECO:0000256" key="1">
    <source>
        <dbReference type="ARBA" id="ARBA00022969"/>
    </source>
</evidence>
<keyword evidence="4" id="KW-0167">Capsid protein</keyword>
<dbReference type="InterPro" id="IPR012851">
    <property type="entry name" value="Spore_coat_CotF-like"/>
</dbReference>
<dbReference type="PANTHER" id="PTHR39183">
    <property type="entry name" value="SPORE COAT PROTEIN F-LIKE PROTEIN YHCQ"/>
    <property type="match status" value="1"/>
</dbReference>
<evidence type="ECO:0000256" key="2">
    <source>
        <dbReference type="ARBA" id="ARBA00024325"/>
    </source>
</evidence>
<dbReference type="EMBL" id="JAMDMX010000117">
    <property type="protein sequence ID" value="MCY9696944.1"/>
    <property type="molecule type" value="Genomic_DNA"/>
</dbReference>
<organism evidence="4 5">
    <name type="scientific">Paenibacillus alginolyticus</name>
    <dbReference type="NCBI Taxonomy" id="59839"/>
    <lineage>
        <taxon>Bacteria</taxon>
        <taxon>Bacillati</taxon>
        <taxon>Bacillota</taxon>
        <taxon>Bacilli</taxon>
        <taxon>Bacillales</taxon>
        <taxon>Paenibacillaceae</taxon>
        <taxon>Paenibacillus</taxon>
    </lineage>
</organism>
<dbReference type="Gene3D" id="1.20.1260.10">
    <property type="match status" value="1"/>
</dbReference>
<comment type="subcellular location">
    <subcellularLocation>
        <location evidence="2">Spore coat</location>
    </subcellularLocation>
</comment>
<keyword evidence="4" id="KW-0946">Virion</keyword>
<accession>A0ABT4GL59</accession>
<comment type="caution">
    <text evidence="4">The sequence shown here is derived from an EMBL/GenBank/DDBJ whole genome shotgun (WGS) entry which is preliminary data.</text>
</comment>
<reference evidence="4 5" key="1">
    <citation type="submission" date="2022-05" db="EMBL/GenBank/DDBJ databases">
        <title>Genome Sequencing of Bee-Associated Microbes.</title>
        <authorList>
            <person name="Dunlap C."/>
        </authorList>
    </citation>
    <scope>NUCLEOTIDE SEQUENCE [LARGE SCALE GENOMIC DNA]</scope>
    <source>
        <strain evidence="4 5">NRRL B-14421</strain>
    </source>
</reference>
<name>A0ABT4GL59_9BACL</name>
<dbReference type="InterPro" id="IPR012347">
    <property type="entry name" value="Ferritin-like"/>
</dbReference>
<dbReference type="PANTHER" id="PTHR39183:SF1">
    <property type="entry name" value="SPORE COAT PROTEIN F-LIKE PROTEIN YHCQ"/>
    <property type="match status" value="1"/>
</dbReference>
<keyword evidence="1" id="KW-0749">Sporulation</keyword>